<dbReference type="PROSITE" id="PS00036">
    <property type="entry name" value="BZIP_BASIC"/>
    <property type="match status" value="1"/>
</dbReference>
<evidence type="ECO:0000256" key="5">
    <source>
        <dbReference type="SAM" id="MobiDB-lite"/>
    </source>
</evidence>
<dbReference type="GO" id="GO:0005634">
    <property type="term" value="C:nucleus"/>
    <property type="evidence" value="ECO:0007669"/>
    <property type="project" value="UniProtKB-SubCell"/>
</dbReference>
<keyword evidence="8" id="KW-1185">Reference proteome</keyword>
<proteinExistence type="predicted"/>
<evidence type="ECO:0000256" key="3">
    <source>
        <dbReference type="ARBA" id="ARBA00023163"/>
    </source>
</evidence>
<evidence type="ECO:0000256" key="4">
    <source>
        <dbReference type="ARBA" id="ARBA00023242"/>
    </source>
</evidence>
<dbReference type="InterPro" id="IPR051027">
    <property type="entry name" value="bZIP_transcription_factors"/>
</dbReference>
<accession>A0A0P7ASK9</accession>
<feature type="compositionally biased region" description="Polar residues" evidence="5">
    <location>
        <begin position="236"/>
        <end position="248"/>
    </location>
</feature>
<dbReference type="InterPro" id="IPR004827">
    <property type="entry name" value="bZIP"/>
</dbReference>
<organism evidence="7 8">
    <name type="scientific">Neonectria ditissima</name>
    <dbReference type="NCBI Taxonomy" id="78410"/>
    <lineage>
        <taxon>Eukaryota</taxon>
        <taxon>Fungi</taxon>
        <taxon>Dikarya</taxon>
        <taxon>Ascomycota</taxon>
        <taxon>Pezizomycotina</taxon>
        <taxon>Sordariomycetes</taxon>
        <taxon>Hypocreomycetidae</taxon>
        <taxon>Hypocreales</taxon>
        <taxon>Nectriaceae</taxon>
        <taxon>Neonectria</taxon>
    </lineage>
</organism>
<evidence type="ECO:0000256" key="2">
    <source>
        <dbReference type="ARBA" id="ARBA00023015"/>
    </source>
</evidence>
<sequence>MGIRAGSFRFANISTHLSPNLSVGFNFQPGVRHLAQTPAAPERFHLSTEHCCTEHCCTKFPRSTPHAPHSSLYTRPITPAALSQPDSLSPLKPPNPNQETQSGFYWDAGSTSGQPDANINVNPLSNQAFGSDAVVTSPGWDYPLNPPLEYFDPNPEGVSESNASPIMAPASSSYTRSQSSASPSESAMRTTSCASSKSSFMSPDSSLPDKGQKPANIRPQRQRQRTRRRRQASPPHEQQSLDSTSPDNGQEPIKANPQRQRQRAQRQRRASPRQVFDNDADDDDDEKRNKFLQRNRVAASKCRQKKKEWTNQLEATKTGLETRNLMLRMEIDGLTGEVDRMKHQLMDHATCNDSNIDQWMEHEARRVVEKSALNLNTGMMCDSERTLSQSGPSELPSIDTSYDYMPDSLFGSES</sequence>
<feature type="compositionally biased region" description="Basic residues" evidence="5">
    <location>
        <begin position="220"/>
        <end position="231"/>
    </location>
</feature>
<gene>
    <name evidence="7" type="ORF">AK830_g5776</name>
</gene>
<reference evidence="7 8" key="1">
    <citation type="submission" date="2015-09" db="EMBL/GenBank/DDBJ databases">
        <title>Draft genome of a European isolate of the apple canker pathogen Neonectria ditissima.</title>
        <authorList>
            <person name="Gomez-Cortecero A."/>
            <person name="Harrison R.J."/>
            <person name="Armitage A.D."/>
        </authorList>
    </citation>
    <scope>NUCLEOTIDE SEQUENCE [LARGE SCALE GENOMIC DNA]</scope>
    <source>
        <strain evidence="7 8">R09/05</strain>
    </source>
</reference>
<comment type="subcellular location">
    <subcellularLocation>
        <location evidence="1">Nucleus</location>
    </subcellularLocation>
</comment>
<dbReference type="EMBL" id="LKCW01000076">
    <property type="protein sequence ID" value="KPM40768.1"/>
    <property type="molecule type" value="Genomic_DNA"/>
</dbReference>
<dbReference type="Gene3D" id="1.20.5.170">
    <property type="match status" value="1"/>
</dbReference>
<evidence type="ECO:0000259" key="6">
    <source>
        <dbReference type="PROSITE" id="PS50217"/>
    </source>
</evidence>
<dbReference type="AlphaFoldDB" id="A0A0P7ASK9"/>
<feature type="compositionally biased region" description="Low complexity" evidence="5">
    <location>
        <begin position="195"/>
        <end position="206"/>
    </location>
</feature>
<dbReference type="SUPFAM" id="SSF57959">
    <property type="entry name" value="Leucine zipper domain"/>
    <property type="match status" value="1"/>
</dbReference>
<feature type="compositionally biased region" description="Polar residues" evidence="5">
    <location>
        <begin position="97"/>
        <end position="124"/>
    </location>
</feature>
<feature type="region of interest" description="Disordered" evidence="5">
    <location>
        <begin position="146"/>
        <end position="288"/>
    </location>
</feature>
<feature type="region of interest" description="Disordered" evidence="5">
    <location>
        <begin position="80"/>
        <end position="124"/>
    </location>
</feature>
<feature type="compositionally biased region" description="Basic residues" evidence="5">
    <location>
        <begin position="260"/>
        <end position="271"/>
    </location>
</feature>
<dbReference type="SMART" id="SM00338">
    <property type="entry name" value="BRLZ"/>
    <property type="match status" value="1"/>
</dbReference>
<dbReference type="STRING" id="78410.A0A0P7ASK9"/>
<dbReference type="GO" id="GO:0003700">
    <property type="term" value="F:DNA-binding transcription factor activity"/>
    <property type="evidence" value="ECO:0007669"/>
    <property type="project" value="InterPro"/>
</dbReference>
<protein>
    <recommendedName>
        <fullName evidence="6">BZIP domain-containing protein</fullName>
    </recommendedName>
</protein>
<evidence type="ECO:0000256" key="1">
    <source>
        <dbReference type="ARBA" id="ARBA00004123"/>
    </source>
</evidence>
<feature type="compositionally biased region" description="Low complexity" evidence="5">
    <location>
        <begin position="171"/>
        <end position="186"/>
    </location>
</feature>
<keyword evidence="2" id="KW-0805">Transcription regulation</keyword>
<name>A0A0P7ASK9_9HYPO</name>
<feature type="region of interest" description="Disordered" evidence="5">
    <location>
        <begin position="383"/>
        <end position="414"/>
    </location>
</feature>
<dbReference type="CDD" id="cd14687">
    <property type="entry name" value="bZIP_ATF2"/>
    <property type="match status" value="1"/>
</dbReference>
<dbReference type="InterPro" id="IPR046347">
    <property type="entry name" value="bZIP_sf"/>
</dbReference>
<dbReference type="OrthoDB" id="295274at2759"/>
<dbReference type="PROSITE" id="PS50217">
    <property type="entry name" value="BZIP"/>
    <property type="match status" value="1"/>
</dbReference>
<dbReference type="PANTHER" id="PTHR19304">
    <property type="entry name" value="CYCLIC-AMP RESPONSE ELEMENT BINDING PROTEIN"/>
    <property type="match status" value="1"/>
</dbReference>
<dbReference type="Pfam" id="PF00170">
    <property type="entry name" value="bZIP_1"/>
    <property type="match status" value="1"/>
</dbReference>
<dbReference type="Proteomes" id="UP000050424">
    <property type="component" value="Unassembled WGS sequence"/>
</dbReference>
<evidence type="ECO:0000313" key="7">
    <source>
        <dbReference type="EMBL" id="KPM40768.1"/>
    </source>
</evidence>
<keyword evidence="3" id="KW-0804">Transcription</keyword>
<evidence type="ECO:0000313" key="8">
    <source>
        <dbReference type="Proteomes" id="UP000050424"/>
    </source>
</evidence>
<comment type="caution">
    <text evidence="7">The sequence shown here is derived from an EMBL/GenBank/DDBJ whole genome shotgun (WGS) entry which is preliminary data.</text>
</comment>
<feature type="domain" description="BZIP" evidence="6">
    <location>
        <begin position="285"/>
        <end position="348"/>
    </location>
</feature>
<keyword evidence="4" id="KW-0539">Nucleus</keyword>